<dbReference type="GO" id="GO:0005737">
    <property type="term" value="C:cytoplasm"/>
    <property type="evidence" value="ECO:0007669"/>
    <property type="project" value="TreeGrafter"/>
</dbReference>
<evidence type="ECO:0000313" key="11">
    <source>
        <dbReference type="Proteomes" id="UP000092884"/>
    </source>
</evidence>
<keyword evidence="7 8" id="KW-0378">Hydrolase</keyword>
<evidence type="ECO:0000256" key="6">
    <source>
        <dbReference type="ARBA" id="ARBA00022741"/>
    </source>
</evidence>
<gene>
    <name evidence="8" type="primary">folE</name>
    <name evidence="10" type="ORF">BBW65_01315</name>
</gene>
<feature type="domain" description="GTP cyclohydrolase I" evidence="9">
    <location>
        <begin position="9"/>
        <end position="183"/>
    </location>
</feature>
<protein>
    <recommendedName>
        <fullName evidence="8">GTP cyclohydrolase 1</fullName>
        <ecNumber evidence="8">3.5.4.16</ecNumber>
    </recommendedName>
    <alternativeName>
        <fullName evidence="8">GTP cyclohydrolase I</fullName>
        <shortName evidence="8">GTP-CH-I</shortName>
    </alternativeName>
</protein>
<name>A0A1B1U448_9HELI</name>
<evidence type="ECO:0000256" key="8">
    <source>
        <dbReference type="HAMAP-Rule" id="MF_00223"/>
    </source>
</evidence>
<evidence type="ECO:0000256" key="3">
    <source>
        <dbReference type="ARBA" id="ARBA00008085"/>
    </source>
</evidence>
<dbReference type="Proteomes" id="UP000092884">
    <property type="component" value="Chromosome"/>
</dbReference>
<dbReference type="FunFam" id="3.30.1130.10:FF:000001">
    <property type="entry name" value="GTP cyclohydrolase 1"/>
    <property type="match status" value="1"/>
</dbReference>
<dbReference type="PANTHER" id="PTHR11109">
    <property type="entry name" value="GTP CYCLOHYDROLASE I"/>
    <property type="match status" value="1"/>
</dbReference>
<keyword evidence="4 8" id="KW-0554">One-carbon metabolism</keyword>
<dbReference type="InterPro" id="IPR043134">
    <property type="entry name" value="GTP-CH-I_N"/>
</dbReference>
<keyword evidence="8" id="KW-0862">Zinc</keyword>
<evidence type="ECO:0000256" key="2">
    <source>
        <dbReference type="ARBA" id="ARBA00005080"/>
    </source>
</evidence>
<comment type="catalytic activity">
    <reaction evidence="1 8">
        <text>GTP + H2O = 7,8-dihydroneopterin 3'-triphosphate + formate + H(+)</text>
        <dbReference type="Rhea" id="RHEA:17473"/>
        <dbReference type="ChEBI" id="CHEBI:15377"/>
        <dbReference type="ChEBI" id="CHEBI:15378"/>
        <dbReference type="ChEBI" id="CHEBI:15740"/>
        <dbReference type="ChEBI" id="CHEBI:37565"/>
        <dbReference type="ChEBI" id="CHEBI:58462"/>
        <dbReference type="EC" id="3.5.4.16"/>
    </reaction>
</comment>
<dbReference type="GO" id="GO:0005525">
    <property type="term" value="F:GTP binding"/>
    <property type="evidence" value="ECO:0007669"/>
    <property type="project" value="UniProtKB-KW"/>
</dbReference>
<dbReference type="SUPFAM" id="SSF55620">
    <property type="entry name" value="Tetrahydrobiopterin biosynthesis enzymes-like"/>
    <property type="match status" value="1"/>
</dbReference>
<dbReference type="GO" id="GO:0008270">
    <property type="term" value="F:zinc ion binding"/>
    <property type="evidence" value="ECO:0007669"/>
    <property type="project" value="UniProtKB-UniRule"/>
</dbReference>
<dbReference type="InterPro" id="IPR043133">
    <property type="entry name" value="GTP-CH-I_C/QueF"/>
</dbReference>
<dbReference type="NCBIfam" id="TIGR00063">
    <property type="entry name" value="folE"/>
    <property type="match status" value="1"/>
</dbReference>
<feature type="binding site" evidence="8">
    <location>
        <position position="76"/>
    </location>
    <ligand>
        <name>Zn(2+)</name>
        <dbReference type="ChEBI" id="CHEBI:29105"/>
    </ligand>
</feature>
<evidence type="ECO:0000259" key="9">
    <source>
        <dbReference type="Pfam" id="PF01227"/>
    </source>
</evidence>
<dbReference type="HAMAP" id="MF_00223">
    <property type="entry name" value="FolE"/>
    <property type="match status" value="1"/>
</dbReference>
<dbReference type="GO" id="GO:0006729">
    <property type="term" value="P:tetrahydrobiopterin biosynthetic process"/>
    <property type="evidence" value="ECO:0007669"/>
    <property type="project" value="TreeGrafter"/>
</dbReference>
<organism evidence="10 11">
    <name type="scientific">Helicobacter enhydrae</name>
    <dbReference type="NCBI Taxonomy" id="222136"/>
    <lineage>
        <taxon>Bacteria</taxon>
        <taxon>Pseudomonadati</taxon>
        <taxon>Campylobacterota</taxon>
        <taxon>Epsilonproteobacteria</taxon>
        <taxon>Campylobacterales</taxon>
        <taxon>Helicobacteraceae</taxon>
        <taxon>Helicobacter</taxon>
    </lineage>
</organism>
<dbReference type="PROSITE" id="PS00859">
    <property type="entry name" value="GTP_CYCLOHYDROL_1_1"/>
    <property type="match status" value="1"/>
</dbReference>
<evidence type="ECO:0000256" key="7">
    <source>
        <dbReference type="ARBA" id="ARBA00022801"/>
    </source>
</evidence>
<evidence type="ECO:0000313" key="10">
    <source>
        <dbReference type="EMBL" id="ANV97528.1"/>
    </source>
</evidence>
<keyword evidence="5 8" id="KW-0479">Metal-binding</keyword>
<proteinExistence type="inferred from homology"/>
<keyword evidence="11" id="KW-1185">Reference proteome</keyword>
<accession>A0A1B1U448</accession>
<dbReference type="AlphaFoldDB" id="A0A1B1U448"/>
<dbReference type="NCBIfam" id="NF006825">
    <property type="entry name" value="PRK09347.1-2"/>
    <property type="match status" value="1"/>
</dbReference>
<dbReference type="STRING" id="222136.BBW65_01315"/>
<dbReference type="PANTHER" id="PTHR11109:SF7">
    <property type="entry name" value="GTP CYCLOHYDROLASE 1"/>
    <property type="match status" value="1"/>
</dbReference>
<dbReference type="Pfam" id="PF01227">
    <property type="entry name" value="GTP_cyclohydroI"/>
    <property type="match status" value="1"/>
</dbReference>
<evidence type="ECO:0000256" key="1">
    <source>
        <dbReference type="ARBA" id="ARBA00001052"/>
    </source>
</evidence>
<reference evidence="11" key="1">
    <citation type="submission" date="2016-07" db="EMBL/GenBank/DDBJ databases">
        <authorList>
            <person name="Florea S."/>
            <person name="Webb J.S."/>
            <person name="Jaromczyk J."/>
            <person name="Schardl C.L."/>
        </authorList>
    </citation>
    <scope>NUCLEOTIDE SEQUENCE [LARGE SCALE GENOMIC DNA]</scope>
    <source>
        <strain evidence="11">MIT 01-6242</strain>
    </source>
</reference>
<dbReference type="InterPro" id="IPR020602">
    <property type="entry name" value="GTP_CycHdrlase_I_dom"/>
</dbReference>
<comment type="pathway">
    <text evidence="2 8">Cofactor biosynthesis; 7,8-dihydroneopterin triphosphate biosynthesis; 7,8-dihydroneopterin triphosphate from GTP: step 1/1.</text>
</comment>
<dbReference type="GO" id="GO:0003934">
    <property type="term" value="F:GTP cyclohydrolase I activity"/>
    <property type="evidence" value="ECO:0007669"/>
    <property type="project" value="UniProtKB-UniRule"/>
</dbReference>
<dbReference type="EC" id="3.5.4.16" evidence="8"/>
<comment type="subunit">
    <text evidence="8">Homopolymer.</text>
</comment>
<dbReference type="OrthoDB" id="9801207at2"/>
<dbReference type="InterPro" id="IPR018234">
    <property type="entry name" value="GTP_CycHdrlase_I_CS"/>
</dbReference>
<dbReference type="EMBL" id="CP016503">
    <property type="protein sequence ID" value="ANV97528.1"/>
    <property type="molecule type" value="Genomic_DNA"/>
</dbReference>
<keyword evidence="6 8" id="KW-0547">Nucleotide-binding</keyword>
<dbReference type="InterPro" id="IPR001474">
    <property type="entry name" value="GTP_CycHdrlase_I"/>
</dbReference>
<evidence type="ECO:0000256" key="4">
    <source>
        <dbReference type="ARBA" id="ARBA00022563"/>
    </source>
</evidence>
<comment type="similarity">
    <text evidence="3 8">Belongs to the GTP cyclohydrolase I family.</text>
</comment>
<dbReference type="PROSITE" id="PS00860">
    <property type="entry name" value="GTP_CYCLOHYDROL_1_2"/>
    <property type="match status" value="1"/>
</dbReference>
<keyword evidence="8" id="KW-0342">GTP-binding</keyword>
<feature type="binding site" evidence="8">
    <location>
        <position position="79"/>
    </location>
    <ligand>
        <name>Zn(2+)</name>
        <dbReference type="ChEBI" id="CHEBI:29105"/>
    </ligand>
</feature>
<dbReference type="KEGG" id="het:BBW65_01315"/>
<evidence type="ECO:0000256" key="5">
    <source>
        <dbReference type="ARBA" id="ARBA00022723"/>
    </source>
</evidence>
<dbReference type="Gene3D" id="3.30.1130.10">
    <property type="match status" value="1"/>
</dbReference>
<dbReference type="GO" id="GO:0006730">
    <property type="term" value="P:one-carbon metabolic process"/>
    <property type="evidence" value="ECO:0007669"/>
    <property type="project" value="UniProtKB-UniRule"/>
</dbReference>
<dbReference type="GO" id="GO:0046654">
    <property type="term" value="P:tetrahydrofolate biosynthetic process"/>
    <property type="evidence" value="ECO:0007669"/>
    <property type="project" value="UniProtKB-UniRule"/>
</dbReference>
<dbReference type="NCBIfam" id="NF006826">
    <property type="entry name" value="PRK09347.1-3"/>
    <property type="match status" value="1"/>
</dbReference>
<dbReference type="UniPathway" id="UPA00848">
    <property type="reaction ID" value="UER00151"/>
</dbReference>
<sequence>MSAEFLNRFVKELSEYIGENAEREGLRKTPKRLEEAFQTLYSGYSKTPQEVFASTFCEIPYNEMIVIKNIEFYSMCEHHLLPFFGHISIGYIPREKIAGISDFAKLVEVFARRLQTQENLTYEVIENLIQELNPKGAMVVCEATHLCMVMRGVEKKSATLLTSAVRGIFKEDSKTRTEFLAHLRH</sequence>
<feature type="binding site" evidence="8">
    <location>
        <position position="147"/>
    </location>
    <ligand>
        <name>Zn(2+)</name>
        <dbReference type="ChEBI" id="CHEBI:29105"/>
    </ligand>
</feature>
<dbReference type="Gene3D" id="1.10.286.10">
    <property type="match status" value="1"/>
</dbReference>